<sequence length="227" mass="24958">MTTPEVSLSLKLLIDKKAQKVLFAEADKDFVDFLFSLLSLPLGTVVRLHKSHGMEGCLPNLYESVENLSNTYMQPNQNKDCLLNPKSATSVSQQIALLLPSDASTPRKYHICRSCYNHVTDNPGIDCPDCGREMSFQVTKVAPNASSTGEGGYVKGVVTYMVMDHLVVTPMSNISSITLLNKLNVKDLSALEEVDVDFGMEEGLELLRASLQSSTVLTHIFLGKEEE</sequence>
<keyword evidence="2" id="KW-1185">Reference proteome</keyword>
<dbReference type="Pfam" id="PF05056">
    <property type="entry name" value="DUF674"/>
    <property type="match status" value="1"/>
</dbReference>
<reference evidence="1 2" key="1">
    <citation type="submission" date="2020-04" db="EMBL/GenBank/DDBJ databases">
        <title>Plant Genome Project.</title>
        <authorList>
            <person name="Zhang R.-G."/>
        </authorList>
    </citation>
    <scope>NUCLEOTIDE SEQUENCE [LARGE SCALE GENOMIC DNA]</scope>
    <source>
        <strain evidence="1">YNK0</strain>
        <tissue evidence="1">Leaf</tissue>
    </source>
</reference>
<protein>
    <submittedName>
        <fullName evidence="1">Uncharacterized protein</fullName>
    </submittedName>
</protein>
<dbReference type="EMBL" id="JABCRI010000582">
    <property type="protein sequence ID" value="KAF8369702.1"/>
    <property type="molecule type" value="Genomic_DNA"/>
</dbReference>
<evidence type="ECO:0000313" key="2">
    <source>
        <dbReference type="Proteomes" id="UP000655225"/>
    </source>
</evidence>
<dbReference type="InterPro" id="IPR007750">
    <property type="entry name" value="DUF674"/>
</dbReference>
<dbReference type="AlphaFoldDB" id="A0A834Y5E8"/>
<dbReference type="Proteomes" id="UP000655225">
    <property type="component" value="Unassembled WGS sequence"/>
</dbReference>
<comment type="caution">
    <text evidence="1">The sequence shown here is derived from an EMBL/GenBank/DDBJ whole genome shotgun (WGS) entry which is preliminary data.</text>
</comment>
<name>A0A834Y5E8_TETSI</name>
<proteinExistence type="predicted"/>
<organism evidence="1 2">
    <name type="scientific">Tetracentron sinense</name>
    <name type="common">Spur-leaf</name>
    <dbReference type="NCBI Taxonomy" id="13715"/>
    <lineage>
        <taxon>Eukaryota</taxon>
        <taxon>Viridiplantae</taxon>
        <taxon>Streptophyta</taxon>
        <taxon>Embryophyta</taxon>
        <taxon>Tracheophyta</taxon>
        <taxon>Spermatophyta</taxon>
        <taxon>Magnoliopsida</taxon>
        <taxon>Trochodendrales</taxon>
        <taxon>Trochodendraceae</taxon>
        <taxon>Tetracentron</taxon>
    </lineage>
</organism>
<dbReference type="PANTHER" id="PTHR33103">
    <property type="entry name" value="OS01G0153900 PROTEIN"/>
    <property type="match status" value="1"/>
</dbReference>
<dbReference type="PANTHER" id="PTHR33103:SF19">
    <property type="entry name" value="OS09G0544700 PROTEIN"/>
    <property type="match status" value="1"/>
</dbReference>
<dbReference type="OMA" id="RICINTN"/>
<gene>
    <name evidence="1" type="ORF">HHK36_032274</name>
</gene>
<accession>A0A834Y5E8</accession>
<dbReference type="OrthoDB" id="2014278at2759"/>
<evidence type="ECO:0000313" key="1">
    <source>
        <dbReference type="EMBL" id="KAF8369702.1"/>
    </source>
</evidence>